<organism evidence="3 4">
    <name type="scientific">Zygosaccharomyces rouxii</name>
    <dbReference type="NCBI Taxonomy" id="4956"/>
    <lineage>
        <taxon>Eukaryota</taxon>
        <taxon>Fungi</taxon>
        <taxon>Dikarya</taxon>
        <taxon>Ascomycota</taxon>
        <taxon>Saccharomycotina</taxon>
        <taxon>Saccharomycetes</taxon>
        <taxon>Saccharomycetales</taxon>
        <taxon>Saccharomycetaceae</taxon>
        <taxon>Zygosaccharomyces</taxon>
    </lineage>
</organism>
<dbReference type="GO" id="GO:0007130">
    <property type="term" value="P:synaptonemal complex assembly"/>
    <property type="evidence" value="ECO:0007669"/>
    <property type="project" value="InterPro"/>
</dbReference>
<dbReference type="Proteomes" id="UP000187013">
    <property type="component" value="Unassembled WGS sequence"/>
</dbReference>
<dbReference type="Pfam" id="PF19225">
    <property type="entry name" value="Spo16_N"/>
    <property type="match status" value="1"/>
</dbReference>
<evidence type="ECO:0000259" key="1">
    <source>
        <dbReference type="Pfam" id="PF19225"/>
    </source>
</evidence>
<reference evidence="3 4" key="1">
    <citation type="submission" date="2016-08" db="EMBL/GenBank/DDBJ databases">
        <title>Draft genome sequence of allopolyploid Zygosaccharomyces rouxii.</title>
        <authorList>
            <person name="Watanabe J."/>
            <person name="Uehara K."/>
            <person name="Mogi Y."/>
            <person name="Tsukioka Y."/>
        </authorList>
    </citation>
    <scope>NUCLEOTIDE SEQUENCE [LARGE SCALE GENOMIC DNA]</scope>
    <source>
        <strain evidence="3 4">NBRC 110957</strain>
    </source>
</reference>
<dbReference type="InterPro" id="IPR048323">
    <property type="entry name" value="Spo16_C"/>
</dbReference>
<dbReference type="GO" id="GO:0000217">
    <property type="term" value="F:DNA secondary structure binding"/>
    <property type="evidence" value="ECO:0007669"/>
    <property type="project" value="InterPro"/>
</dbReference>
<dbReference type="Pfam" id="PF21698">
    <property type="entry name" value="Spo16_C"/>
    <property type="match status" value="1"/>
</dbReference>
<name>A0A1Q3AAI2_ZYGRO</name>
<gene>
    <name evidence="3" type="ORF">ZYGR_0AG06390</name>
</gene>
<feature type="domain" description="Spo16 protein C-terminal" evidence="2">
    <location>
        <begin position="131"/>
        <end position="169"/>
    </location>
</feature>
<evidence type="ECO:0000313" key="3">
    <source>
        <dbReference type="EMBL" id="GAV52648.1"/>
    </source>
</evidence>
<dbReference type="EMBL" id="BDGX01000033">
    <property type="protein sequence ID" value="GAV52648.1"/>
    <property type="molecule type" value="Genomic_DNA"/>
</dbReference>
<accession>A0A1Q3AAI2</accession>
<dbReference type="AlphaFoldDB" id="A0A1Q3AAI2"/>
<feature type="domain" description="Spo16 protein N-terminal" evidence="1">
    <location>
        <begin position="27"/>
        <end position="115"/>
    </location>
</feature>
<dbReference type="InterPro" id="IPR043637">
    <property type="entry name" value="Spo16_N"/>
</dbReference>
<comment type="caution">
    <text evidence="3">The sequence shown here is derived from an EMBL/GenBank/DDBJ whole genome shotgun (WGS) entry which is preliminary data.</text>
</comment>
<sequence length="173" mass="19765">MEIVSENTIEQGSGQPVIVAIEVRFENNNNDIVPELVHLLEFLSEFYNPGDNVLINLQVTSTDSFHSWSWEKALYVARQSTNFPVPVFLTQATGVKDNYLQSNRSLKSFKRAVMRESTSLDDSDDYNDGCDYETTLKLTLLHFAQSYGIDEQSLDQMLQKYHCLEEILATVEN</sequence>
<protein>
    <submittedName>
        <fullName evidence="3">Uncharacterized protein</fullName>
    </submittedName>
</protein>
<dbReference type="GO" id="GO:0010520">
    <property type="term" value="P:regulation of reciprocal meiotic recombination"/>
    <property type="evidence" value="ECO:0007669"/>
    <property type="project" value="InterPro"/>
</dbReference>
<evidence type="ECO:0000259" key="2">
    <source>
        <dbReference type="Pfam" id="PF21698"/>
    </source>
</evidence>
<evidence type="ECO:0000313" key="4">
    <source>
        <dbReference type="Proteomes" id="UP000187013"/>
    </source>
</evidence>
<proteinExistence type="predicted"/>